<dbReference type="PANTHER" id="PTHR20854:SF4">
    <property type="entry name" value="INOSITOL-1-MONOPHOSPHATASE-RELATED"/>
    <property type="match status" value="1"/>
</dbReference>
<dbReference type="InterPro" id="IPR020550">
    <property type="entry name" value="Inositol_monophosphatase_CS"/>
</dbReference>
<dbReference type="PROSITE" id="PS00629">
    <property type="entry name" value="IMP_1"/>
    <property type="match status" value="1"/>
</dbReference>
<feature type="binding site" evidence="5">
    <location>
        <position position="72"/>
    </location>
    <ligand>
        <name>Mg(2+)</name>
        <dbReference type="ChEBI" id="CHEBI:18420"/>
        <label>1</label>
        <note>catalytic</note>
    </ligand>
</feature>
<dbReference type="SUPFAM" id="SSF56655">
    <property type="entry name" value="Carbohydrate phosphatase"/>
    <property type="match status" value="1"/>
</dbReference>
<evidence type="ECO:0000256" key="4">
    <source>
        <dbReference type="ARBA" id="ARBA00022842"/>
    </source>
</evidence>
<dbReference type="GO" id="GO:0046854">
    <property type="term" value="P:phosphatidylinositol phosphate biosynthetic process"/>
    <property type="evidence" value="ECO:0007669"/>
    <property type="project" value="InterPro"/>
</dbReference>
<dbReference type="AlphaFoldDB" id="A0A2H0ND09"/>
<proteinExistence type="predicted"/>
<sequence length="264" mass="30251">MKYKMYQKELKISQQAAREAGQYLKKEFFKYQRGGEKYKSPREMVTRCDQKVEDIIFKHLKRHFPSYGSLSEESGLDSQKNKCSWVVDPLDGTHNFTVHNPIFSVSIALLYQNKIVMAITFMPLLDEMYWAIKNKGSYKNNKKIKISSISKLNKSFINYCHGAGPSNYKKAFQIYEYFHPRTTNIRHFGSTTLELAMVAGGHTDALILPGGKIWDLAAGVLLVREAGGIVTDFKGHQWTPNSKNLVASNKKLHLQILKYVKKFA</sequence>
<accession>A0A2H0ND09</accession>
<evidence type="ECO:0000256" key="1">
    <source>
        <dbReference type="ARBA" id="ARBA00001946"/>
    </source>
</evidence>
<organism evidence="6 7">
    <name type="scientific">Candidatus Komeilibacteria bacterium CG11_big_fil_rev_8_21_14_0_20_36_20</name>
    <dbReference type="NCBI Taxonomy" id="1974477"/>
    <lineage>
        <taxon>Bacteria</taxon>
        <taxon>Candidatus Komeiliibacteriota</taxon>
    </lineage>
</organism>
<keyword evidence="2 5" id="KW-0479">Metal-binding</keyword>
<keyword evidence="3" id="KW-0378">Hydrolase</keyword>
<feature type="binding site" evidence="5">
    <location>
        <position position="90"/>
    </location>
    <ligand>
        <name>Mg(2+)</name>
        <dbReference type="ChEBI" id="CHEBI:18420"/>
        <label>2</label>
    </ligand>
</feature>
<name>A0A2H0ND09_9BACT</name>
<keyword evidence="4 5" id="KW-0460">Magnesium</keyword>
<feature type="binding site" evidence="5">
    <location>
        <position position="88"/>
    </location>
    <ligand>
        <name>Mg(2+)</name>
        <dbReference type="ChEBI" id="CHEBI:18420"/>
        <label>1</label>
        <note>catalytic</note>
    </ligand>
</feature>
<dbReference type="EMBL" id="PCWQ01000009">
    <property type="protein sequence ID" value="PIR06778.1"/>
    <property type="molecule type" value="Genomic_DNA"/>
</dbReference>
<evidence type="ECO:0008006" key="8">
    <source>
        <dbReference type="Google" id="ProtNLM"/>
    </source>
</evidence>
<comment type="cofactor">
    <cofactor evidence="1 5">
        <name>Mg(2+)</name>
        <dbReference type="ChEBI" id="CHEBI:18420"/>
    </cofactor>
</comment>
<dbReference type="PROSITE" id="PS00630">
    <property type="entry name" value="IMP_2"/>
    <property type="match status" value="1"/>
</dbReference>
<reference evidence="6 7" key="1">
    <citation type="submission" date="2017-09" db="EMBL/GenBank/DDBJ databases">
        <title>Depth-based differentiation of microbial function through sediment-hosted aquifers and enrichment of novel symbionts in the deep terrestrial subsurface.</title>
        <authorList>
            <person name="Probst A.J."/>
            <person name="Ladd B."/>
            <person name="Jarett J.K."/>
            <person name="Geller-Mcgrath D.E."/>
            <person name="Sieber C.M."/>
            <person name="Emerson J.B."/>
            <person name="Anantharaman K."/>
            <person name="Thomas B.C."/>
            <person name="Malmstrom R."/>
            <person name="Stieglmeier M."/>
            <person name="Klingl A."/>
            <person name="Woyke T."/>
            <person name="Ryan C.M."/>
            <person name="Banfield J.F."/>
        </authorList>
    </citation>
    <scope>NUCLEOTIDE SEQUENCE [LARGE SCALE GENOMIC DNA]</scope>
    <source>
        <strain evidence="6">CG11_big_fil_rev_8_21_14_0_20_36_20</strain>
    </source>
</reference>
<dbReference type="GO" id="GO:0007165">
    <property type="term" value="P:signal transduction"/>
    <property type="evidence" value="ECO:0007669"/>
    <property type="project" value="TreeGrafter"/>
</dbReference>
<dbReference type="PANTHER" id="PTHR20854">
    <property type="entry name" value="INOSITOL MONOPHOSPHATASE"/>
    <property type="match status" value="1"/>
</dbReference>
<evidence type="ECO:0000256" key="3">
    <source>
        <dbReference type="ARBA" id="ARBA00022801"/>
    </source>
</evidence>
<dbReference type="Proteomes" id="UP000230564">
    <property type="component" value="Unassembled WGS sequence"/>
</dbReference>
<gene>
    <name evidence="6" type="ORF">COV55_02295</name>
</gene>
<evidence type="ECO:0000313" key="7">
    <source>
        <dbReference type="Proteomes" id="UP000230564"/>
    </source>
</evidence>
<dbReference type="InterPro" id="IPR000760">
    <property type="entry name" value="Inositol_monophosphatase-like"/>
</dbReference>
<evidence type="ECO:0000256" key="2">
    <source>
        <dbReference type="ARBA" id="ARBA00022723"/>
    </source>
</evidence>
<protein>
    <recommendedName>
        <fullName evidence="8">Inositol-phosphate phosphatase</fullName>
    </recommendedName>
</protein>
<dbReference type="InterPro" id="IPR020583">
    <property type="entry name" value="Inositol_monoP_metal-BS"/>
</dbReference>
<evidence type="ECO:0000256" key="5">
    <source>
        <dbReference type="PIRSR" id="PIRSR600760-2"/>
    </source>
</evidence>
<evidence type="ECO:0000313" key="6">
    <source>
        <dbReference type="EMBL" id="PIR06778.1"/>
    </source>
</evidence>
<dbReference type="PRINTS" id="PR00377">
    <property type="entry name" value="IMPHPHTASES"/>
</dbReference>
<feature type="binding site" evidence="5">
    <location>
        <position position="215"/>
    </location>
    <ligand>
        <name>Mg(2+)</name>
        <dbReference type="ChEBI" id="CHEBI:18420"/>
        <label>1</label>
        <note>catalytic</note>
    </ligand>
</feature>
<dbReference type="Gene3D" id="3.40.190.80">
    <property type="match status" value="1"/>
</dbReference>
<dbReference type="GO" id="GO:0046872">
    <property type="term" value="F:metal ion binding"/>
    <property type="evidence" value="ECO:0007669"/>
    <property type="project" value="UniProtKB-KW"/>
</dbReference>
<dbReference type="FunFam" id="3.30.540.10:FF:000003">
    <property type="entry name" value="Inositol-1-monophosphatase"/>
    <property type="match status" value="1"/>
</dbReference>
<dbReference type="GO" id="GO:0006020">
    <property type="term" value="P:inositol metabolic process"/>
    <property type="evidence" value="ECO:0007669"/>
    <property type="project" value="TreeGrafter"/>
</dbReference>
<dbReference type="Gene3D" id="3.30.540.10">
    <property type="entry name" value="Fructose-1,6-Bisphosphatase, subunit A, domain 1"/>
    <property type="match status" value="1"/>
</dbReference>
<dbReference type="Pfam" id="PF00459">
    <property type="entry name" value="Inositol_P"/>
    <property type="match status" value="1"/>
</dbReference>
<feature type="binding site" evidence="5">
    <location>
        <position position="91"/>
    </location>
    <ligand>
        <name>Mg(2+)</name>
        <dbReference type="ChEBI" id="CHEBI:18420"/>
        <label>1</label>
        <note>catalytic</note>
    </ligand>
</feature>
<dbReference type="GO" id="GO:0008934">
    <property type="term" value="F:inositol monophosphate 1-phosphatase activity"/>
    <property type="evidence" value="ECO:0007669"/>
    <property type="project" value="TreeGrafter"/>
</dbReference>
<comment type="caution">
    <text evidence="6">The sequence shown here is derived from an EMBL/GenBank/DDBJ whole genome shotgun (WGS) entry which is preliminary data.</text>
</comment>